<evidence type="ECO:0000313" key="2">
    <source>
        <dbReference type="Proteomes" id="UP000821845"/>
    </source>
</evidence>
<comment type="caution">
    <text evidence="1">The sequence shown here is derived from an EMBL/GenBank/DDBJ whole genome shotgun (WGS) entry which is preliminary data.</text>
</comment>
<name>A0ACB7SLM4_HYAAI</name>
<dbReference type="EMBL" id="CM023483">
    <property type="protein sequence ID" value="KAH6934814.1"/>
    <property type="molecule type" value="Genomic_DNA"/>
</dbReference>
<reference evidence="1" key="1">
    <citation type="submission" date="2020-05" db="EMBL/GenBank/DDBJ databases">
        <title>Large-scale comparative analyses of tick genomes elucidate their genetic diversity and vector capacities.</title>
        <authorList>
            <person name="Jia N."/>
            <person name="Wang J."/>
            <person name="Shi W."/>
            <person name="Du L."/>
            <person name="Sun Y."/>
            <person name="Zhan W."/>
            <person name="Jiang J."/>
            <person name="Wang Q."/>
            <person name="Zhang B."/>
            <person name="Ji P."/>
            <person name="Sakyi L.B."/>
            <person name="Cui X."/>
            <person name="Yuan T."/>
            <person name="Jiang B."/>
            <person name="Yang W."/>
            <person name="Lam T.T.-Y."/>
            <person name="Chang Q."/>
            <person name="Ding S."/>
            <person name="Wang X."/>
            <person name="Zhu J."/>
            <person name="Ruan X."/>
            <person name="Zhao L."/>
            <person name="Wei J."/>
            <person name="Que T."/>
            <person name="Du C."/>
            <person name="Cheng J."/>
            <person name="Dai P."/>
            <person name="Han X."/>
            <person name="Huang E."/>
            <person name="Gao Y."/>
            <person name="Liu J."/>
            <person name="Shao H."/>
            <person name="Ye R."/>
            <person name="Li L."/>
            <person name="Wei W."/>
            <person name="Wang X."/>
            <person name="Wang C."/>
            <person name="Yang T."/>
            <person name="Huo Q."/>
            <person name="Li W."/>
            <person name="Guo W."/>
            <person name="Chen H."/>
            <person name="Zhou L."/>
            <person name="Ni X."/>
            <person name="Tian J."/>
            <person name="Zhou Y."/>
            <person name="Sheng Y."/>
            <person name="Liu T."/>
            <person name="Pan Y."/>
            <person name="Xia L."/>
            <person name="Li J."/>
            <person name="Zhao F."/>
            <person name="Cao W."/>
        </authorList>
    </citation>
    <scope>NUCLEOTIDE SEQUENCE</scope>
    <source>
        <strain evidence="1">Hyas-2018</strain>
    </source>
</reference>
<proteinExistence type="predicted"/>
<dbReference type="Proteomes" id="UP000821845">
    <property type="component" value="Chromosome 3"/>
</dbReference>
<organism evidence="1 2">
    <name type="scientific">Hyalomma asiaticum</name>
    <name type="common">Tick</name>
    <dbReference type="NCBI Taxonomy" id="266040"/>
    <lineage>
        <taxon>Eukaryota</taxon>
        <taxon>Metazoa</taxon>
        <taxon>Ecdysozoa</taxon>
        <taxon>Arthropoda</taxon>
        <taxon>Chelicerata</taxon>
        <taxon>Arachnida</taxon>
        <taxon>Acari</taxon>
        <taxon>Parasitiformes</taxon>
        <taxon>Ixodida</taxon>
        <taxon>Ixodoidea</taxon>
        <taxon>Ixodidae</taxon>
        <taxon>Hyalomminae</taxon>
        <taxon>Hyalomma</taxon>
    </lineage>
</organism>
<gene>
    <name evidence="1" type="ORF">HPB50_001008</name>
</gene>
<evidence type="ECO:0000313" key="1">
    <source>
        <dbReference type="EMBL" id="KAH6934814.1"/>
    </source>
</evidence>
<accession>A0ACB7SLM4</accession>
<keyword evidence="2" id="KW-1185">Reference proteome</keyword>
<protein>
    <submittedName>
        <fullName evidence="1">Uncharacterized protein</fullName>
    </submittedName>
</protein>
<sequence>MRLSHIQLLAVNASRELGRFVSVEVNGRTLRFKVDSGADVSVVPITFQGCPSSLDLPGGEQLLGPGRNRLDLIGLVSDAPVDGDHSQDGLTGQSATDNELHESIPVPGSPGTRYSCFGRRLKTPCRLRF</sequence>